<dbReference type="Gene3D" id="3.40.190.10">
    <property type="entry name" value="Periplasmic binding protein-like II"/>
    <property type="match status" value="1"/>
</dbReference>
<accession>A0A1X3GJR6</accession>
<evidence type="ECO:0000313" key="2">
    <source>
        <dbReference type="Proteomes" id="UP000193553"/>
    </source>
</evidence>
<evidence type="ECO:0000313" key="1">
    <source>
        <dbReference type="EMBL" id="OSJ10809.1"/>
    </source>
</evidence>
<comment type="caution">
    <text evidence="1">The sequence shown here is derived from an EMBL/GenBank/DDBJ whole genome shotgun (WGS) entry which is preliminary data.</text>
</comment>
<dbReference type="RefSeq" id="WP_085359017.1">
    <property type="nucleotide sequence ID" value="NZ_NAFD01000174.1"/>
</dbReference>
<dbReference type="OrthoDB" id="9815444at2"/>
<protein>
    <submittedName>
        <fullName evidence="1">Uncharacterized protein</fullName>
    </submittedName>
</protein>
<gene>
    <name evidence="1" type="ORF">BSZ18_15930</name>
</gene>
<organism evidence="1 2">
    <name type="scientific">Bradyrhizobium canariense</name>
    <dbReference type="NCBI Taxonomy" id="255045"/>
    <lineage>
        <taxon>Bacteria</taxon>
        <taxon>Pseudomonadati</taxon>
        <taxon>Pseudomonadota</taxon>
        <taxon>Alphaproteobacteria</taxon>
        <taxon>Hyphomicrobiales</taxon>
        <taxon>Nitrobacteraceae</taxon>
        <taxon>Bradyrhizobium</taxon>
    </lineage>
</organism>
<sequence length="84" mass="9386">MLFALIADGVARGDLWPLIDDEIDRALKKLDEIKPHITKWWIAGGEPQVLMNREYAMTTAPDGQLCQGQIDADFKRTTEGELGS</sequence>
<dbReference type="EMBL" id="NAFI01000171">
    <property type="protein sequence ID" value="OSJ10809.1"/>
    <property type="molecule type" value="Genomic_DNA"/>
</dbReference>
<dbReference type="AlphaFoldDB" id="A0A1X3GJR6"/>
<proteinExistence type="predicted"/>
<dbReference type="Proteomes" id="UP000193553">
    <property type="component" value="Unassembled WGS sequence"/>
</dbReference>
<name>A0A1X3GJR6_9BRAD</name>
<reference evidence="1 2" key="1">
    <citation type="submission" date="2017-03" db="EMBL/GenBank/DDBJ databases">
        <title>Whole genome sequences of fourteen strains of Bradyrhizobium canariense and one strain of Bradyrhizobium japonicum isolated from Lupinus (Papilionoideae: Genisteae) species in Algeria.</title>
        <authorList>
            <person name="Crovadore J."/>
            <person name="Chekireb D."/>
            <person name="Brachmann A."/>
            <person name="Chablais R."/>
            <person name="Cochard B."/>
            <person name="Lefort F."/>
        </authorList>
    </citation>
    <scope>NUCLEOTIDE SEQUENCE [LARGE SCALE GENOMIC DNA]</scope>
    <source>
        <strain evidence="1 2">UBMA195</strain>
    </source>
</reference>